<evidence type="ECO:0000313" key="1">
    <source>
        <dbReference type="EMBL" id="KAI4375853.1"/>
    </source>
</evidence>
<reference evidence="2" key="1">
    <citation type="journal article" date="2023" name="Front. Plant Sci.">
        <title>Chromosomal-level genome assembly of Melastoma candidum provides insights into trichome evolution.</title>
        <authorList>
            <person name="Zhong Y."/>
            <person name="Wu W."/>
            <person name="Sun C."/>
            <person name="Zou P."/>
            <person name="Liu Y."/>
            <person name="Dai S."/>
            <person name="Zhou R."/>
        </authorList>
    </citation>
    <scope>NUCLEOTIDE SEQUENCE [LARGE SCALE GENOMIC DNA]</scope>
</reference>
<gene>
    <name evidence="1" type="ORF">MLD38_013673</name>
</gene>
<name>A0ACB9RAB1_9MYRT</name>
<protein>
    <submittedName>
        <fullName evidence="1">Uncharacterized protein</fullName>
    </submittedName>
</protein>
<keyword evidence="2" id="KW-1185">Reference proteome</keyword>
<organism evidence="1 2">
    <name type="scientific">Melastoma candidum</name>
    <dbReference type="NCBI Taxonomy" id="119954"/>
    <lineage>
        <taxon>Eukaryota</taxon>
        <taxon>Viridiplantae</taxon>
        <taxon>Streptophyta</taxon>
        <taxon>Embryophyta</taxon>
        <taxon>Tracheophyta</taxon>
        <taxon>Spermatophyta</taxon>
        <taxon>Magnoliopsida</taxon>
        <taxon>eudicotyledons</taxon>
        <taxon>Gunneridae</taxon>
        <taxon>Pentapetalae</taxon>
        <taxon>rosids</taxon>
        <taxon>malvids</taxon>
        <taxon>Myrtales</taxon>
        <taxon>Melastomataceae</taxon>
        <taxon>Melastomatoideae</taxon>
        <taxon>Melastomateae</taxon>
        <taxon>Melastoma</taxon>
    </lineage>
</organism>
<dbReference type="Proteomes" id="UP001057402">
    <property type="component" value="Chromosome 4"/>
</dbReference>
<proteinExistence type="predicted"/>
<evidence type="ECO:0000313" key="2">
    <source>
        <dbReference type="Proteomes" id="UP001057402"/>
    </source>
</evidence>
<comment type="caution">
    <text evidence="1">The sequence shown here is derived from an EMBL/GenBank/DDBJ whole genome shotgun (WGS) entry which is preliminary data.</text>
</comment>
<sequence>MGVRRSEVENEEAHPPKTSIHVPITPTTTTRKKSHLPYFPPPSSSVCVRAEVVRVKRVVGFLWGGGKGREGKGEAWHKPFEHRKEKRRGHIRVVDATRKGGGASDDVMTTALVPILSEHKSKSYLITFFIGAALVCGAYFLSDAFMMKEYKDKISMWFTTQYRQSNVSAPGETKTVRAVSDPCKDQRRPLGSESLPKGIIVEKSNLEMRPLWGFPEDNKKGKSRPRKNLLVLAVGIKQKGIVDHVVRKFLTANFVVMLFHYDGIVDEWSHLSWSHQAIHVSAVNQTKWWFAKRFLHPDIVSEYDYIFLWDEDLGVEYFDPNMYLRIIKEEGLEISQPALDPAKSVIHHPISVRVRGSKVHRRMFKYKGREKCTNKSSAPPCVGWVEMMAPVFSGRAWRCSWYMIQNDLIHAWGLDKLLGYCAQGDRTLNIGVVDSQYIVHLGLPTLGGNKSEADIPANATDGRMEVRRQSFNEMQILKRRWGDAAKEDRCWVDPYPVPANETKPGNSPHAR</sequence>
<dbReference type="EMBL" id="CM042883">
    <property type="protein sequence ID" value="KAI4375853.1"/>
    <property type="molecule type" value="Genomic_DNA"/>
</dbReference>
<accession>A0ACB9RAB1</accession>